<feature type="region of interest" description="Disordered" evidence="1">
    <location>
        <begin position="433"/>
        <end position="476"/>
    </location>
</feature>
<evidence type="ECO:0000313" key="4">
    <source>
        <dbReference type="Proteomes" id="UP000598775"/>
    </source>
</evidence>
<keyword evidence="4" id="KW-1185">Reference proteome</keyword>
<dbReference type="Proteomes" id="UP000598775">
    <property type="component" value="Unassembled WGS sequence"/>
</dbReference>
<dbReference type="InterPro" id="IPR013783">
    <property type="entry name" value="Ig-like_fold"/>
</dbReference>
<comment type="caution">
    <text evidence="3">The sequence shown here is derived from an EMBL/GenBank/DDBJ whole genome shotgun (WGS) entry which is preliminary data.</text>
</comment>
<feature type="signal peptide" evidence="2">
    <location>
        <begin position="1"/>
        <end position="22"/>
    </location>
</feature>
<dbReference type="GO" id="GO:0005975">
    <property type="term" value="P:carbohydrate metabolic process"/>
    <property type="evidence" value="ECO:0007669"/>
    <property type="project" value="UniProtKB-ARBA"/>
</dbReference>
<dbReference type="SUPFAM" id="SSF101898">
    <property type="entry name" value="NHL repeat"/>
    <property type="match status" value="1"/>
</dbReference>
<organism evidence="3 4">
    <name type="scientific">Subtercola lobariae</name>
    <dbReference type="NCBI Taxonomy" id="1588641"/>
    <lineage>
        <taxon>Bacteria</taxon>
        <taxon>Bacillati</taxon>
        <taxon>Actinomycetota</taxon>
        <taxon>Actinomycetes</taxon>
        <taxon>Micrococcales</taxon>
        <taxon>Microbacteriaceae</taxon>
        <taxon>Subtercola</taxon>
    </lineage>
</organism>
<evidence type="ECO:0008006" key="5">
    <source>
        <dbReference type="Google" id="ProtNLM"/>
    </source>
</evidence>
<gene>
    <name evidence="3" type="ORF">GCM10011399_22940</name>
</gene>
<dbReference type="Gene3D" id="2.60.40.10">
    <property type="entry name" value="Immunoglobulins"/>
    <property type="match status" value="1"/>
</dbReference>
<dbReference type="Gene3D" id="2.130.10.10">
    <property type="entry name" value="YVTN repeat-like/Quinoprotein amine dehydrogenase"/>
    <property type="match status" value="1"/>
</dbReference>
<accession>A0A917B7D3</accession>
<proteinExistence type="predicted"/>
<evidence type="ECO:0000313" key="3">
    <source>
        <dbReference type="EMBL" id="GGF29212.1"/>
    </source>
</evidence>
<feature type="chain" id="PRO_5037297430" description="SMP-30/Gluconolactonase/LRE-like region domain-containing protein" evidence="2">
    <location>
        <begin position="23"/>
        <end position="476"/>
    </location>
</feature>
<evidence type="ECO:0000256" key="1">
    <source>
        <dbReference type="SAM" id="MobiDB-lite"/>
    </source>
</evidence>
<feature type="compositionally biased region" description="Gly residues" evidence="1">
    <location>
        <begin position="443"/>
        <end position="460"/>
    </location>
</feature>
<dbReference type="RefSeq" id="WP_188678408.1">
    <property type="nucleotide sequence ID" value="NZ_BMGP01000004.1"/>
</dbReference>
<protein>
    <recommendedName>
        <fullName evidence="5">SMP-30/Gluconolactonase/LRE-like region domain-containing protein</fullName>
    </recommendedName>
</protein>
<dbReference type="EMBL" id="BMGP01000004">
    <property type="protein sequence ID" value="GGF29212.1"/>
    <property type="molecule type" value="Genomic_DNA"/>
</dbReference>
<sequence length="476" mass="47485">MKFRHALVIPVTAALIGASALAASAGVAVPAPPFATLPHGSQPLDVVTDSAHNVYVLSQNVPSSVTEYTSTGTLVHTFTLPASSGAVLDMTIDPSGMIYTANSDHTIGRINPTAVTLDAAWANVGVGHDPSVVHYDDASGMLYVADSNDAAFFRIDNEGGTILAPYAIGLGVTHVTDMTITPSGRIFATWIDTASIGHIAMIEPQAYPHAPIVESTYKLIGGGSFPTGIVSDSAGDIYIANHGSNNILEYDADGGGALVNTFALAAGTDPFRVAVDSSDNVYYSGSNTGTNESSIGFISAAGQLNLTPIAVLPLTTDPVGLTVESDSATLYAAGFGNSTLVQLALGATITSADPSATLQAGSTFSYTPTTSGLDPISFSSPNLPAGYTLNATTGAVTGTVGAAGTSVAFDLVPSNTFGAGTAQHIVIAAAAVTPTSPPPTQTPGGGGGSGTGGTGTGTGNGTSTVPPGSHLPKVSG</sequence>
<dbReference type="PANTHER" id="PTHR40274">
    <property type="entry name" value="VIRGINIAMYCIN B LYASE"/>
    <property type="match status" value="1"/>
</dbReference>
<evidence type="ECO:0000256" key="2">
    <source>
        <dbReference type="SAM" id="SignalP"/>
    </source>
</evidence>
<name>A0A917B7D3_9MICO</name>
<keyword evidence="2" id="KW-0732">Signal</keyword>
<reference evidence="3 4" key="1">
    <citation type="journal article" date="2014" name="Int. J. Syst. Evol. Microbiol.">
        <title>Complete genome sequence of Corynebacterium casei LMG S-19264T (=DSM 44701T), isolated from a smear-ripened cheese.</title>
        <authorList>
            <consortium name="US DOE Joint Genome Institute (JGI-PGF)"/>
            <person name="Walter F."/>
            <person name="Albersmeier A."/>
            <person name="Kalinowski J."/>
            <person name="Ruckert C."/>
        </authorList>
    </citation>
    <scope>NUCLEOTIDE SEQUENCE [LARGE SCALE GENOMIC DNA]</scope>
    <source>
        <strain evidence="3 4">CGMCC 1.12976</strain>
    </source>
</reference>
<dbReference type="InterPro" id="IPR051344">
    <property type="entry name" value="Vgb"/>
</dbReference>
<dbReference type="Gene3D" id="2.40.10.500">
    <property type="match status" value="1"/>
</dbReference>
<dbReference type="AlphaFoldDB" id="A0A917B7D3"/>
<dbReference type="PANTHER" id="PTHR40274:SF3">
    <property type="entry name" value="VIRGINIAMYCIN B LYASE"/>
    <property type="match status" value="1"/>
</dbReference>
<dbReference type="InterPro" id="IPR015943">
    <property type="entry name" value="WD40/YVTN_repeat-like_dom_sf"/>
</dbReference>